<organism evidence="4 5">
    <name type="scientific">Pieris macdunnoughi</name>
    <dbReference type="NCBI Taxonomy" id="345717"/>
    <lineage>
        <taxon>Eukaryota</taxon>
        <taxon>Metazoa</taxon>
        <taxon>Ecdysozoa</taxon>
        <taxon>Arthropoda</taxon>
        <taxon>Hexapoda</taxon>
        <taxon>Insecta</taxon>
        <taxon>Pterygota</taxon>
        <taxon>Neoptera</taxon>
        <taxon>Endopterygota</taxon>
        <taxon>Lepidoptera</taxon>
        <taxon>Glossata</taxon>
        <taxon>Ditrysia</taxon>
        <taxon>Papilionoidea</taxon>
        <taxon>Pieridae</taxon>
        <taxon>Pierinae</taxon>
        <taxon>Pieris</taxon>
    </lineage>
</organism>
<name>A0A821RMV7_9NEOP</name>
<proteinExistence type="predicted"/>
<dbReference type="SUPFAM" id="SSF51905">
    <property type="entry name" value="FAD/NAD(P)-binding domain"/>
    <property type="match status" value="1"/>
</dbReference>
<evidence type="ECO:0000313" key="5">
    <source>
        <dbReference type="Proteomes" id="UP000663880"/>
    </source>
</evidence>
<dbReference type="Proteomes" id="UP000663880">
    <property type="component" value="Unassembled WGS sequence"/>
</dbReference>
<evidence type="ECO:0008006" key="6">
    <source>
        <dbReference type="Google" id="ProtNLM"/>
    </source>
</evidence>
<feature type="domain" description="Cilia- and flagella-associated protein 61 N-terminal" evidence="2">
    <location>
        <begin position="16"/>
        <end position="275"/>
    </location>
</feature>
<sequence length="1319" mass="152789">MSIFFDFNIGPKGRRLRRAVQEDKYEIEALLKENESEKLFGEVDVGSLIELTTLSICMVNSKQEVIGFMSVCDHPSIPGVDPAAWEPWMRNMYQKYYLSRNTLFIHAMCCAETAFAYFLEESLVSLFKNDVYLQQIVLMVPPDCPKEFILKYQTVRKYNYKRNKAKRDDDNDPNYHYFYTAIRQDFCPKLRIRRAVEEDNDDIVAILDKNSPRLRELYGDYYISEIIGQHPEMKRKIIVTEGIDGVTGVMCLNSDVNFSMLQNTYELDSYHGLCKATPLEKEKNRRSNILLRTFGDPIMLGKWTPFDVTPFIEHENTQDDQSYDNVSLKTKPSNKVNFRRQSHYNIDVHNSEELSEKLSPILSQRTSFVDFLLEEDPFDYEIVNIDCNLLTVPRVSKDVFLPIVKKRSPRRSIVNEMENKYRRRSSIRINQKTENKKKFSGEPNAFMIELFGLHHDIDESHAFDLLEASFEIMKDYDYCIIRKPCSEKSFPLLQHFAFVPTKNQVACEYALYIAHRCSVLSRLRVRRAEIIDIPQIAELLYSLDGKETLWSVENTIFRRNELEAYVFLSNVSVVGIGILEPPDQIEFLRSKFNLDEYRAHSHHVKGQGQGAGCGTLNTALVYPAFEPHYRFFVRDMLRLSGIHSLVWMTAYRNKWVTHKINTFASVMIPLRPRISHLDYAPVPELNKLQALSNSLMSFSCWYIGARLTSVPKVTVDCRLVVIGASTTAMAFLNTLLFGDTSSYIFFTNLTLISPHGLPYVRNSNSLAEMMFLKDHYNSEKYLKSVPYTYYVNTIHGTVVEIHKRQKYVLLSNGSRCYYDRLFLLCGIQYQLPDYLKIHQPNRSDIKYSRLDVPHGLKKPSLSLLPSNVFVVNNVSDANKALNYLKSIDWEETEGKILVYGASIHAYCCLATLLEMKISPELIVYIEPFPDECEGSRVSPFCNIYVDKTMCKVLERLKIKVYRSYYFQNWSLDSENAITHVQIMSHFELLSLECAAFFYYGKRGVNEQIFMAVHMAGMGYSGGLLVDHQFKSSAPLVYAAGPLAQHRYSYHDSYETGFYLGKLIRNELDPLFTEQSKPRNNGTGKENVDVNTSCNGNGVEDDTQQERGQSIPELKRPIVQCCYLPGGLQYLEVRPPGIKVPHHYVQTLEYNGFVIETFKGGYFKLHFNKDLIVDGITCLTPDKYSLENFKKLYGLSSSILSNVHLRYTTKRLDNLYDFFREPWAHFLYHDHVEELFAIVKELLPTAHSYNMKMKIRSSFEKSPHIEAITQYVIQWVSENNVLLPMYLQPSERSAYAHDLDKHPAFKRRKRSIVKMLAKIC</sequence>
<protein>
    <recommendedName>
        <fullName evidence="6">Cilia- and flagella-associated protein 61 N-terminal domain-containing protein</fullName>
    </recommendedName>
</protein>
<dbReference type="InterPro" id="IPR032151">
    <property type="entry name" value="CFAP61_N"/>
</dbReference>
<feature type="domain" description="CFAP61 dimerisation" evidence="3">
    <location>
        <begin position="1111"/>
        <end position="1225"/>
    </location>
</feature>
<evidence type="ECO:0000259" key="3">
    <source>
        <dbReference type="Pfam" id="PF23150"/>
    </source>
</evidence>
<dbReference type="EMBL" id="CAJOBZ010000013">
    <property type="protein sequence ID" value="CAF4842363.1"/>
    <property type="molecule type" value="Genomic_DNA"/>
</dbReference>
<feature type="region of interest" description="Disordered" evidence="1">
    <location>
        <begin position="1073"/>
        <end position="1109"/>
    </location>
</feature>
<dbReference type="Pfam" id="PF23150">
    <property type="entry name" value="CFAP61_dimer"/>
    <property type="match status" value="1"/>
</dbReference>
<reference evidence="4" key="1">
    <citation type="submission" date="2021-02" db="EMBL/GenBank/DDBJ databases">
        <authorList>
            <person name="Steward A R."/>
        </authorList>
    </citation>
    <scope>NUCLEOTIDE SEQUENCE</scope>
</reference>
<evidence type="ECO:0000313" key="4">
    <source>
        <dbReference type="EMBL" id="CAF4842363.1"/>
    </source>
</evidence>
<evidence type="ECO:0000259" key="2">
    <source>
        <dbReference type="Pfam" id="PF16092"/>
    </source>
</evidence>
<dbReference type="InterPro" id="IPR038884">
    <property type="entry name" value="CFAP61"/>
</dbReference>
<dbReference type="PANTHER" id="PTHR21178">
    <property type="entry name" value="CILIA- AND FLAGELLA-ASSOCIATED PROTEIN 61"/>
    <property type="match status" value="1"/>
</dbReference>
<dbReference type="OrthoDB" id="382863at2759"/>
<dbReference type="InterPro" id="IPR036188">
    <property type="entry name" value="FAD/NAD-bd_sf"/>
</dbReference>
<comment type="caution">
    <text evidence="4">The sequence shown here is derived from an EMBL/GenBank/DDBJ whole genome shotgun (WGS) entry which is preliminary data.</text>
</comment>
<feature type="compositionally biased region" description="Polar residues" evidence="1">
    <location>
        <begin position="1073"/>
        <end position="1095"/>
    </location>
</feature>
<gene>
    <name evidence="4" type="ORF">PMACD_LOCUS6291</name>
</gene>
<dbReference type="Pfam" id="PF16092">
    <property type="entry name" value="CFAP61_N"/>
    <property type="match status" value="1"/>
</dbReference>
<accession>A0A821RMV7</accession>
<dbReference type="PANTHER" id="PTHR21178:SF8">
    <property type="entry name" value="CILIA- AND FLAGELLA-ASSOCIATED PROTEIN 61"/>
    <property type="match status" value="1"/>
</dbReference>
<dbReference type="Gene3D" id="3.50.50.60">
    <property type="entry name" value="FAD/NAD(P)-binding domain"/>
    <property type="match status" value="2"/>
</dbReference>
<dbReference type="InterPro" id="IPR056299">
    <property type="entry name" value="CFAP61_dimer"/>
</dbReference>
<evidence type="ECO:0000256" key="1">
    <source>
        <dbReference type="SAM" id="MobiDB-lite"/>
    </source>
</evidence>
<keyword evidence="5" id="KW-1185">Reference proteome</keyword>